<name>A0A6N7YRU6_9PSEU</name>
<dbReference type="AlphaFoldDB" id="A0A6N7YRU6"/>
<keyword evidence="2" id="KW-0597">Phosphoprotein</keyword>
<dbReference type="RefSeq" id="WP_154756872.1">
    <property type="nucleotide sequence ID" value="NZ_WMBA01000014.1"/>
</dbReference>
<keyword evidence="1" id="KW-0596">Phosphopantetheine</keyword>
<dbReference type="SMART" id="SM00823">
    <property type="entry name" value="PKS_PP"/>
    <property type="match status" value="1"/>
</dbReference>
<keyword evidence="5" id="KW-1185">Reference proteome</keyword>
<comment type="caution">
    <text evidence="4">The sequence shown here is derived from an EMBL/GenBank/DDBJ whole genome shotgun (WGS) entry which is preliminary data.</text>
</comment>
<dbReference type="Proteomes" id="UP000440096">
    <property type="component" value="Unassembled WGS sequence"/>
</dbReference>
<dbReference type="Pfam" id="PF00550">
    <property type="entry name" value="PP-binding"/>
    <property type="match status" value="1"/>
</dbReference>
<dbReference type="InterPro" id="IPR036736">
    <property type="entry name" value="ACP-like_sf"/>
</dbReference>
<dbReference type="SUPFAM" id="SSF47336">
    <property type="entry name" value="ACP-like"/>
    <property type="match status" value="1"/>
</dbReference>
<dbReference type="SMART" id="SM01294">
    <property type="entry name" value="PKS_PP_betabranch"/>
    <property type="match status" value="1"/>
</dbReference>
<evidence type="ECO:0000256" key="2">
    <source>
        <dbReference type="ARBA" id="ARBA00022553"/>
    </source>
</evidence>
<dbReference type="GO" id="GO:0031177">
    <property type="term" value="F:phosphopantetheine binding"/>
    <property type="evidence" value="ECO:0007669"/>
    <property type="project" value="InterPro"/>
</dbReference>
<evidence type="ECO:0000259" key="3">
    <source>
        <dbReference type="PROSITE" id="PS50075"/>
    </source>
</evidence>
<dbReference type="OrthoDB" id="9023404at2"/>
<accession>A0A6N7YRU6</accession>
<evidence type="ECO:0000313" key="4">
    <source>
        <dbReference type="EMBL" id="MTD54648.1"/>
    </source>
</evidence>
<dbReference type="InterPro" id="IPR020806">
    <property type="entry name" value="PKS_PP-bd"/>
</dbReference>
<evidence type="ECO:0000256" key="1">
    <source>
        <dbReference type="ARBA" id="ARBA00022450"/>
    </source>
</evidence>
<feature type="domain" description="Carrier" evidence="3">
    <location>
        <begin position="8"/>
        <end position="85"/>
    </location>
</feature>
<reference evidence="4 5" key="1">
    <citation type="submission" date="2019-11" db="EMBL/GenBank/DDBJ databases">
        <title>Draft genome of Amycolatopsis RM579.</title>
        <authorList>
            <person name="Duangmal K."/>
            <person name="Mingma R."/>
        </authorList>
    </citation>
    <scope>NUCLEOTIDE SEQUENCE [LARGE SCALE GENOMIC DNA]</scope>
    <source>
        <strain evidence="4 5">RM579</strain>
    </source>
</reference>
<gene>
    <name evidence="4" type="ORF">GKO32_11745</name>
</gene>
<organism evidence="4 5">
    <name type="scientific">Amycolatopsis pithecellobii</name>
    <dbReference type="NCBI Taxonomy" id="664692"/>
    <lineage>
        <taxon>Bacteria</taxon>
        <taxon>Bacillati</taxon>
        <taxon>Actinomycetota</taxon>
        <taxon>Actinomycetes</taxon>
        <taxon>Pseudonocardiales</taxon>
        <taxon>Pseudonocardiaceae</taxon>
        <taxon>Amycolatopsis</taxon>
    </lineage>
</organism>
<protein>
    <submittedName>
        <fullName evidence="4">Acyl carrier protein</fullName>
    </submittedName>
</protein>
<evidence type="ECO:0000313" key="5">
    <source>
        <dbReference type="Proteomes" id="UP000440096"/>
    </source>
</evidence>
<dbReference type="PROSITE" id="PS50075">
    <property type="entry name" value="CARRIER"/>
    <property type="match status" value="1"/>
</dbReference>
<dbReference type="Gene3D" id="1.10.1200.10">
    <property type="entry name" value="ACP-like"/>
    <property type="match status" value="1"/>
</dbReference>
<proteinExistence type="predicted"/>
<sequence>MTRTHEVPTVEGMIAWLTKAVARYAERPETEIDPDSPLSDYGLDSVAAFAVITEIEDAFDVLPDVTVVWDYPSIRKLASFLTDFIRSERE</sequence>
<dbReference type="EMBL" id="WMBA01000014">
    <property type="protein sequence ID" value="MTD54648.1"/>
    <property type="molecule type" value="Genomic_DNA"/>
</dbReference>
<dbReference type="InterPro" id="IPR009081">
    <property type="entry name" value="PP-bd_ACP"/>
</dbReference>